<keyword evidence="4 10" id="KW-0808">Transferase</keyword>
<dbReference type="AlphaFoldDB" id="A0A926D3N9"/>
<comment type="catalytic activity">
    <reaction evidence="10">
        <text>D-glyceraldehyde 3-phosphate + pyruvate + H(+) = 1-deoxy-D-xylulose 5-phosphate + CO2</text>
        <dbReference type="Rhea" id="RHEA:12605"/>
        <dbReference type="ChEBI" id="CHEBI:15361"/>
        <dbReference type="ChEBI" id="CHEBI:15378"/>
        <dbReference type="ChEBI" id="CHEBI:16526"/>
        <dbReference type="ChEBI" id="CHEBI:57792"/>
        <dbReference type="ChEBI" id="CHEBI:59776"/>
        <dbReference type="EC" id="2.2.1.7"/>
    </reaction>
</comment>
<dbReference type="Proteomes" id="UP000623172">
    <property type="component" value="Unassembled WGS sequence"/>
</dbReference>
<dbReference type="InterPro" id="IPR029061">
    <property type="entry name" value="THDP-binding"/>
</dbReference>
<dbReference type="Gene3D" id="3.40.50.920">
    <property type="match status" value="1"/>
</dbReference>
<dbReference type="SUPFAM" id="SSF52518">
    <property type="entry name" value="Thiamin diphosphate-binding fold (THDP-binding)"/>
    <property type="match status" value="2"/>
</dbReference>
<dbReference type="GO" id="GO:0016114">
    <property type="term" value="P:terpenoid biosynthetic process"/>
    <property type="evidence" value="ECO:0007669"/>
    <property type="project" value="UniProtKB-UniRule"/>
</dbReference>
<evidence type="ECO:0000256" key="10">
    <source>
        <dbReference type="HAMAP-Rule" id="MF_00315"/>
    </source>
</evidence>
<evidence type="ECO:0000256" key="3">
    <source>
        <dbReference type="ARBA" id="ARBA00011738"/>
    </source>
</evidence>
<dbReference type="InterPro" id="IPR033248">
    <property type="entry name" value="Transketolase_C"/>
</dbReference>
<dbReference type="GO" id="GO:0030976">
    <property type="term" value="F:thiamine pyrophosphate binding"/>
    <property type="evidence" value="ECO:0007669"/>
    <property type="project" value="UniProtKB-UniRule"/>
</dbReference>
<reference evidence="12" key="1">
    <citation type="submission" date="2020-08" db="EMBL/GenBank/DDBJ databases">
        <title>Genome public.</title>
        <authorList>
            <person name="Liu C."/>
            <person name="Sun Q."/>
        </authorList>
    </citation>
    <scope>NUCLEOTIDE SEQUENCE</scope>
    <source>
        <strain evidence="12">NSJ-53</strain>
    </source>
</reference>
<organism evidence="12 13">
    <name type="scientific">Gehongia tenuis</name>
    <dbReference type="NCBI Taxonomy" id="2763655"/>
    <lineage>
        <taxon>Bacteria</taxon>
        <taxon>Bacillati</taxon>
        <taxon>Bacillota</taxon>
        <taxon>Clostridia</taxon>
        <taxon>Christensenellales</taxon>
        <taxon>Christensenellaceae</taxon>
        <taxon>Gehongia</taxon>
    </lineage>
</organism>
<dbReference type="NCBIfam" id="NF003933">
    <property type="entry name" value="PRK05444.2-2"/>
    <property type="match status" value="1"/>
</dbReference>
<dbReference type="GO" id="GO:0019288">
    <property type="term" value="P:isopentenyl diphosphate biosynthetic process, methylerythritol 4-phosphate pathway"/>
    <property type="evidence" value="ECO:0007669"/>
    <property type="project" value="TreeGrafter"/>
</dbReference>
<keyword evidence="7 10" id="KW-0784">Thiamine biosynthesis</keyword>
<feature type="binding site" evidence="10">
    <location>
        <position position="175"/>
    </location>
    <ligand>
        <name>Mg(2+)</name>
        <dbReference type="ChEBI" id="CHEBI:18420"/>
    </ligand>
</feature>
<dbReference type="Pfam" id="PF02779">
    <property type="entry name" value="Transket_pyr"/>
    <property type="match status" value="1"/>
</dbReference>
<dbReference type="EMBL" id="JACRSR010000001">
    <property type="protein sequence ID" value="MBC8531173.1"/>
    <property type="molecule type" value="Genomic_DNA"/>
</dbReference>
<evidence type="ECO:0000313" key="12">
    <source>
        <dbReference type="EMBL" id="MBC8531173.1"/>
    </source>
</evidence>
<dbReference type="InterPro" id="IPR005475">
    <property type="entry name" value="Transketolase-like_Pyr-bd"/>
</dbReference>
<dbReference type="SMART" id="SM00861">
    <property type="entry name" value="Transket_pyr"/>
    <property type="match status" value="1"/>
</dbReference>
<dbReference type="GO" id="GO:0000287">
    <property type="term" value="F:magnesium ion binding"/>
    <property type="evidence" value="ECO:0007669"/>
    <property type="project" value="UniProtKB-UniRule"/>
</dbReference>
<dbReference type="Gene3D" id="3.40.50.970">
    <property type="match status" value="2"/>
</dbReference>
<comment type="caution">
    <text evidence="12">The sequence shown here is derived from an EMBL/GenBank/DDBJ whole genome shotgun (WGS) entry which is preliminary data.</text>
</comment>
<dbReference type="CDD" id="cd07033">
    <property type="entry name" value="TPP_PYR_DXS_TK_like"/>
    <property type="match status" value="1"/>
</dbReference>
<proteinExistence type="inferred from homology"/>
<evidence type="ECO:0000256" key="7">
    <source>
        <dbReference type="ARBA" id="ARBA00022977"/>
    </source>
</evidence>
<feature type="binding site" evidence="10">
    <location>
        <begin position="147"/>
        <end position="148"/>
    </location>
    <ligand>
        <name>thiamine diphosphate</name>
        <dbReference type="ChEBI" id="CHEBI:58937"/>
    </ligand>
</feature>
<accession>A0A926D3N9</accession>
<dbReference type="PANTHER" id="PTHR43322">
    <property type="entry name" value="1-D-DEOXYXYLULOSE 5-PHOSPHATE SYNTHASE-RELATED"/>
    <property type="match status" value="1"/>
</dbReference>
<dbReference type="EC" id="2.2.1.7" evidence="10"/>
<dbReference type="Pfam" id="PF02780">
    <property type="entry name" value="Transketolase_C"/>
    <property type="match status" value="1"/>
</dbReference>
<evidence type="ECO:0000256" key="4">
    <source>
        <dbReference type="ARBA" id="ARBA00022679"/>
    </source>
</evidence>
<keyword evidence="8 10" id="KW-0786">Thiamine pyrophosphate</keyword>
<evidence type="ECO:0000256" key="8">
    <source>
        <dbReference type="ARBA" id="ARBA00023052"/>
    </source>
</evidence>
<feature type="binding site" evidence="10">
    <location>
        <position position="366"/>
    </location>
    <ligand>
        <name>thiamine diphosphate</name>
        <dbReference type="ChEBI" id="CHEBI:58937"/>
    </ligand>
</feature>
<keyword evidence="13" id="KW-1185">Reference proteome</keyword>
<dbReference type="HAMAP" id="MF_00315">
    <property type="entry name" value="DXP_synth"/>
    <property type="match status" value="1"/>
</dbReference>
<dbReference type="PROSITE" id="PS00801">
    <property type="entry name" value="TRANSKETOLASE_1"/>
    <property type="match status" value="1"/>
</dbReference>
<sequence>MSTILENVNFPEDIRGLNQAQLTQLCKEIRELIINTVLQNGGHLASNLGTVELTLALHLAFNTPKDKILWDVGHQTYTHKIITGRKSEFRQLRQNDGLSGFPKPSESVYDTFGTGHASTAISAALGVARARDLRHEDYQVVAVVGDGALTGGMCFEGMNDAGHSKNRIIIILNDNKMSIAPNVGALSTYLTRLRADSSYHRFKDGLSGFLKHVPLVGKPLAKGLETLKNSIKYSVLPGALFEEYGFQYLGPVDGHNIKELCKIFKRAKTMEDPVLIHVITQKGRGYENAELDPQRYHGVAPFFLEKKTVDEEHALSFSTAFGLGVTRLAQMDERIVAVTAAMTDGTGLRPFQQTFPERFFDVGIAEEHAVTMAAGMASQGLRPFVAVYSTFMQRAYDQIIHDVCLQKLPVTFGIDRCGPVGEDGETHHGIFDISYLRSMPNLTIVSPQSPAELMEVLKLYDRIQGPLAIRYPKGYGPAKAPAPKIVPGRWDVLREGADGMILAVGQMVPIALEAARLLADDGYAVGVCHARFIKPLDEAMLSRLINRSGWIFTLEDNVLAGGFGSAVLEYLEQRDAKLHIQCFGFPDTFLPQMTIDSLFDQYGLTPEKLKNTMEYYLELEGKGICNDAG</sequence>
<evidence type="ECO:0000313" key="13">
    <source>
        <dbReference type="Proteomes" id="UP000623172"/>
    </source>
</evidence>
<dbReference type="InterPro" id="IPR049557">
    <property type="entry name" value="Transketolase_CS"/>
</dbReference>
<comment type="cofactor">
    <cofactor evidence="10">
        <name>Mg(2+)</name>
        <dbReference type="ChEBI" id="CHEBI:18420"/>
    </cofactor>
    <text evidence="10">Binds 1 Mg(2+) ion per subunit.</text>
</comment>
<comment type="cofactor">
    <cofactor evidence="10">
        <name>thiamine diphosphate</name>
        <dbReference type="ChEBI" id="CHEBI:58937"/>
    </cofactor>
    <text evidence="10">Binds 1 thiamine pyrophosphate per subunit.</text>
</comment>
<evidence type="ECO:0000256" key="5">
    <source>
        <dbReference type="ARBA" id="ARBA00022723"/>
    </source>
</evidence>
<dbReference type="GO" id="GO:0008661">
    <property type="term" value="F:1-deoxy-D-xylulose-5-phosphate synthase activity"/>
    <property type="evidence" value="ECO:0007669"/>
    <property type="project" value="UniProtKB-UniRule"/>
</dbReference>
<dbReference type="InterPro" id="IPR020826">
    <property type="entry name" value="Transketolase_BS"/>
</dbReference>
<dbReference type="InterPro" id="IPR009014">
    <property type="entry name" value="Transketo_C/PFOR_II"/>
</dbReference>
<dbReference type="GO" id="GO:0009228">
    <property type="term" value="P:thiamine biosynthetic process"/>
    <property type="evidence" value="ECO:0007669"/>
    <property type="project" value="UniProtKB-UniRule"/>
</dbReference>
<evidence type="ECO:0000259" key="11">
    <source>
        <dbReference type="SMART" id="SM00861"/>
    </source>
</evidence>
<keyword evidence="9 10" id="KW-0414">Isoprene biosynthesis</keyword>
<comment type="pathway">
    <text evidence="1 10">Metabolic intermediate biosynthesis; 1-deoxy-D-xylulose 5-phosphate biosynthesis; 1-deoxy-D-xylulose 5-phosphate from D-glyceraldehyde 3-phosphate and pyruvate: step 1/1.</text>
</comment>
<feature type="binding site" evidence="10">
    <location>
        <position position="146"/>
    </location>
    <ligand>
        <name>Mg(2+)</name>
        <dbReference type="ChEBI" id="CHEBI:18420"/>
    </ligand>
</feature>
<feature type="binding site" evidence="10">
    <location>
        <position position="74"/>
    </location>
    <ligand>
        <name>thiamine diphosphate</name>
        <dbReference type="ChEBI" id="CHEBI:58937"/>
    </ligand>
</feature>
<feature type="domain" description="Transketolase-like pyrimidine-binding" evidence="11">
    <location>
        <begin position="315"/>
        <end position="477"/>
    </location>
</feature>
<feature type="binding site" evidence="10">
    <location>
        <begin position="115"/>
        <end position="117"/>
    </location>
    <ligand>
        <name>thiamine diphosphate</name>
        <dbReference type="ChEBI" id="CHEBI:58937"/>
    </ligand>
</feature>
<name>A0A926D3N9_9FIRM</name>
<dbReference type="GO" id="GO:0005829">
    <property type="term" value="C:cytosol"/>
    <property type="evidence" value="ECO:0007669"/>
    <property type="project" value="TreeGrafter"/>
</dbReference>
<dbReference type="Pfam" id="PF13292">
    <property type="entry name" value="DXP_synthase_N"/>
    <property type="match status" value="1"/>
</dbReference>
<comment type="similarity">
    <text evidence="2 10">Belongs to the transketolase family. DXPS subfamily.</text>
</comment>
<evidence type="ECO:0000256" key="6">
    <source>
        <dbReference type="ARBA" id="ARBA00022842"/>
    </source>
</evidence>
<comment type="subunit">
    <text evidence="3 10">Homodimer.</text>
</comment>
<dbReference type="PANTHER" id="PTHR43322:SF5">
    <property type="entry name" value="1-DEOXY-D-XYLULOSE-5-PHOSPHATE SYNTHASE, CHLOROPLASTIC"/>
    <property type="match status" value="1"/>
</dbReference>
<dbReference type="RefSeq" id="WP_249315294.1">
    <property type="nucleotide sequence ID" value="NZ_JACRSR010000001.1"/>
</dbReference>
<dbReference type="CDD" id="cd02007">
    <property type="entry name" value="TPP_DXS"/>
    <property type="match status" value="1"/>
</dbReference>
<feature type="binding site" evidence="10">
    <location>
        <position position="175"/>
    </location>
    <ligand>
        <name>thiamine diphosphate</name>
        <dbReference type="ChEBI" id="CHEBI:58937"/>
    </ligand>
</feature>
<comment type="function">
    <text evidence="10">Catalyzes the acyloin condensation reaction between C atoms 2 and 3 of pyruvate and glyceraldehyde 3-phosphate to yield 1-deoxy-D-xylulose-5-phosphate (DXP).</text>
</comment>
<evidence type="ECO:0000256" key="2">
    <source>
        <dbReference type="ARBA" id="ARBA00011081"/>
    </source>
</evidence>
<dbReference type="InterPro" id="IPR005477">
    <property type="entry name" value="Dxylulose-5-P_synthase"/>
</dbReference>
<gene>
    <name evidence="10" type="primary">dxs</name>
    <name evidence="12" type="ORF">H8696_04840</name>
</gene>
<dbReference type="PROSITE" id="PS00802">
    <property type="entry name" value="TRANSKETOLASE_2"/>
    <property type="match status" value="1"/>
</dbReference>
<dbReference type="NCBIfam" id="TIGR00204">
    <property type="entry name" value="dxs"/>
    <property type="match status" value="1"/>
</dbReference>
<keyword evidence="5 10" id="KW-0479">Metal-binding</keyword>
<feature type="binding site" evidence="10">
    <location>
        <position position="286"/>
    </location>
    <ligand>
        <name>thiamine diphosphate</name>
        <dbReference type="ChEBI" id="CHEBI:58937"/>
    </ligand>
</feature>
<evidence type="ECO:0000256" key="1">
    <source>
        <dbReference type="ARBA" id="ARBA00004980"/>
    </source>
</evidence>
<evidence type="ECO:0000256" key="9">
    <source>
        <dbReference type="ARBA" id="ARBA00023229"/>
    </source>
</evidence>
<protein>
    <recommendedName>
        <fullName evidence="10">1-deoxy-D-xylulose-5-phosphate synthase</fullName>
        <ecNumber evidence="10">2.2.1.7</ecNumber>
    </recommendedName>
    <alternativeName>
        <fullName evidence="10">1-deoxyxylulose-5-phosphate synthase</fullName>
        <shortName evidence="10">DXP synthase</shortName>
        <shortName evidence="10">DXPS</shortName>
    </alternativeName>
</protein>
<dbReference type="SUPFAM" id="SSF52922">
    <property type="entry name" value="TK C-terminal domain-like"/>
    <property type="match status" value="1"/>
</dbReference>
<keyword evidence="6 10" id="KW-0460">Magnesium</keyword>